<dbReference type="PANTHER" id="PTHR11042:SF190">
    <property type="entry name" value="MITOSIS INHIBITOR PROTEIN KINASE MIK1"/>
    <property type="match status" value="1"/>
</dbReference>
<protein>
    <recommendedName>
        <fullName evidence="6">Protein kinase domain-containing protein</fullName>
    </recommendedName>
</protein>
<dbReference type="Proteomes" id="UP000008021">
    <property type="component" value="Chromosome 4"/>
</dbReference>
<evidence type="ECO:0000313" key="7">
    <source>
        <dbReference type="EnsemblPlants" id="OMERI04G25320.1"/>
    </source>
</evidence>
<dbReference type="Gene3D" id="1.10.510.10">
    <property type="entry name" value="Transferase(Phosphotransferase) domain 1"/>
    <property type="match status" value="1"/>
</dbReference>
<dbReference type="Pfam" id="PF00069">
    <property type="entry name" value="Pkinase"/>
    <property type="match status" value="1"/>
</dbReference>
<evidence type="ECO:0000313" key="8">
    <source>
        <dbReference type="Proteomes" id="UP000008021"/>
    </source>
</evidence>
<reference evidence="7" key="1">
    <citation type="submission" date="2015-04" db="UniProtKB">
        <authorList>
            <consortium name="EnsemblPlants"/>
        </authorList>
    </citation>
    <scope>IDENTIFICATION</scope>
</reference>
<keyword evidence="8" id="KW-1185">Reference proteome</keyword>
<dbReference type="GO" id="GO:0005737">
    <property type="term" value="C:cytoplasm"/>
    <property type="evidence" value="ECO:0007669"/>
    <property type="project" value="TreeGrafter"/>
</dbReference>
<evidence type="ECO:0000256" key="3">
    <source>
        <dbReference type="ARBA" id="ARBA00022777"/>
    </source>
</evidence>
<evidence type="ECO:0000256" key="1">
    <source>
        <dbReference type="ARBA" id="ARBA00022679"/>
    </source>
</evidence>
<dbReference type="InterPro" id="IPR000719">
    <property type="entry name" value="Prot_kinase_dom"/>
</dbReference>
<dbReference type="eggNOG" id="KOG1035">
    <property type="taxonomic scope" value="Eukaryota"/>
</dbReference>
<keyword evidence="1" id="KW-0808">Transferase</keyword>
<dbReference type="GO" id="GO:0005634">
    <property type="term" value="C:nucleus"/>
    <property type="evidence" value="ECO:0007669"/>
    <property type="project" value="TreeGrafter"/>
</dbReference>
<dbReference type="GO" id="GO:0004672">
    <property type="term" value="F:protein kinase activity"/>
    <property type="evidence" value="ECO:0007669"/>
    <property type="project" value="InterPro"/>
</dbReference>
<dbReference type="Gramene" id="OMERI04G25320.1">
    <property type="protein sequence ID" value="OMERI04G25320.1"/>
    <property type="gene ID" value="OMERI04G25320"/>
</dbReference>
<evidence type="ECO:0000259" key="6">
    <source>
        <dbReference type="PROSITE" id="PS50011"/>
    </source>
</evidence>
<feature type="region of interest" description="Disordered" evidence="5">
    <location>
        <begin position="1"/>
        <end position="28"/>
    </location>
</feature>
<evidence type="ECO:0000256" key="4">
    <source>
        <dbReference type="ARBA" id="ARBA00022840"/>
    </source>
</evidence>
<keyword evidence="3" id="KW-0418">Kinase</keyword>
<dbReference type="PANTHER" id="PTHR11042">
    <property type="entry name" value="EUKARYOTIC TRANSLATION INITIATION FACTOR 2-ALPHA KINASE EIF2-ALPHA KINASE -RELATED"/>
    <property type="match status" value="1"/>
</dbReference>
<dbReference type="EnsemblPlants" id="OMERI04G25320.1">
    <property type="protein sequence ID" value="OMERI04G25320.1"/>
    <property type="gene ID" value="OMERI04G25320"/>
</dbReference>
<dbReference type="InterPro" id="IPR050339">
    <property type="entry name" value="CC_SR_Kinase"/>
</dbReference>
<keyword evidence="2" id="KW-0547">Nucleotide-binding</keyword>
<keyword evidence="4" id="KW-0067">ATP-binding</keyword>
<proteinExistence type="predicted"/>
<dbReference type="AlphaFoldDB" id="A0A0E0DKA9"/>
<name>A0A0E0DKA9_9ORYZ</name>
<evidence type="ECO:0000256" key="2">
    <source>
        <dbReference type="ARBA" id="ARBA00022741"/>
    </source>
</evidence>
<dbReference type="SMART" id="SM00220">
    <property type="entry name" value="S_TKc"/>
    <property type="match status" value="1"/>
</dbReference>
<organism evidence="7">
    <name type="scientific">Oryza meridionalis</name>
    <dbReference type="NCBI Taxonomy" id="40149"/>
    <lineage>
        <taxon>Eukaryota</taxon>
        <taxon>Viridiplantae</taxon>
        <taxon>Streptophyta</taxon>
        <taxon>Embryophyta</taxon>
        <taxon>Tracheophyta</taxon>
        <taxon>Spermatophyta</taxon>
        <taxon>Magnoliopsida</taxon>
        <taxon>Liliopsida</taxon>
        <taxon>Poales</taxon>
        <taxon>Poaceae</taxon>
        <taxon>BOP clade</taxon>
        <taxon>Oryzoideae</taxon>
        <taxon>Oryzeae</taxon>
        <taxon>Oryzinae</taxon>
        <taxon>Oryza</taxon>
    </lineage>
</organism>
<accession>A0A0E0DKA9</accession>
<reference evidence="7" key="2">
    <citation type="submission" date="2018-05" db="EMBL/GenBank/DDBJ databases">
        <title>OmerRS3 (Oryza meridionalis Reference Sequence Version 3).</title>
        <authorList>
            <person name="Zhang J."/>
            <person name="Kudrna D."/>
            <person name="Lee S."/>
            <person name="Talag J."/>
            <person name="Welchert J."/>
            <person name="Wing R.A."/>
        </authorList>
    </citation>
    <scope>NUCLEOTIDE SEQUENCE [LARGE SCALE GENOMIC DNA]</scope>
    <source>
        <strain evidence="7">cv. OR44</strain>
    </source>
</reference>
<dbReference type="CDD" id="cd00180">
    <property type="entry name" value="PKc"/>
    <property type="match status" value="1"/>
</dbReference>
<dbReference type="PROSITE" id="PS50011">
    <property type="entry name" value="PROTEIN_KINASE_DOM"/>
    <property type="match status" value="1"/>
</dbReference>
<dbReference type="Gene3D" id="3.30.200.20">
    <property type="entry name" value="Phosphorylase Kinase, domain 1"/>
    <property type="match status" value="1"/>
</dbReference>
<dbReference type="InterPro" id="IPR011009">
    <property type="entry name" value="Kinase-like_dom_sf"/>
</dbReference>
<sequence>MGKLHLGTGSDWESSPPQPAGGRAAAASADAMASLPSGSLNRMALKVARHSECITSIPLTPTTRKESSNQFGSHDGGWYINLEILPIENRAVLRLYELAQGLNIQWKATGLYWVYDDVDDQYESLEQVFGKKPVHYHGKQSANMSFSLMKINFKKDFKCEKRIGKGTEGIVYQCSSSFSSHFSCAVKETDQGNLFILDPLAEPSDVAILSSLNHNNVIELYFAWSEAKQQRMPGRGRATGPVFLCMNRCPRSLEKYLDGRLVFNFEISKRIFKQIIEALAFIHRQGVVNRDIKPGNMLIEDDLTIKIIDFGIAKVKQHSHEHGFAAGVYGSLPYCAPEIANCHKLHDEKVDVFSAGMIYCELFITSVNKRQEKLSYFSKRMRQGMKESDGLMMDFDLDGVLNGTGFLDGWRGDVTILKMLTRADSTKRPSAEEIMDYFHISSSKDAED</sequence>
<dbReference type="STRING" id="40149.A0A0E0DKA9"/>
<feature type="domain" description="Protein kinase" evidence="6">
    <location>
        <begin position="157"/>
        <end position="442"/>
    </location>
</feature>
<dbReference type="SUPFAM" id="SSF56112">
    <property type="entry name" value="Protein kinase-like (PK-like)"/>
    <property type="match status" value="1"/>
</dbReference>
<dbReference type="GO" id="GO:0005524">
    <property type="term" value="F:ATP binding"/>
    <property type="evidence" value="ECO:0007669"/>
    <property type="project" value="UniProtKB-KW"/>
</dbReference>
<evidence type="ECO:0000256" key="5">
    <source>
        <dbReference type="SAM" id="MobiDB-lite"/>
    </source>
</evidence>
<dbReference type="HOGENOM" id="CLU_044010_0_0_1"/>